<evidence type="ECO:0000313" key="1">
    <source>
        <dbReference type="EMBL" id="KAK3796645.1"/>
    </source>
</evidence>
<evidence type="ECO:0000313" key="2">
    <source>
        <dbReference type="Proteomes" id="UP001283361"/>
    </source>
</evidence>
<keyword evidence="2" id="KW-1185">Reference proteome</keyword>
<reference evidence="1" key="1">
    <citation type="journal article" date="2023" name="G3 (Bethesda)">
        <title>A reference genome for the long-term kleptoplast-retaining sea slug Elysia crispata morphotype clarki.</title>
        <authorList>
            <person name="Eastman K.E."/>
            <person name="Pendleton A.L."/>
            <person name="Shaikh M.A."/>
            <person name="Suttiyut T."/>
            <person name="Ogas R."/>
            <person name="Tomko P."/>
            <person name="Gavelis G."/>
            <person name="Widhalm J.R."/>
            <person name="Wisecaver J.H."/>
        </authorList>
    </citation>
    <scope>NUCLEOTIDE SEQUENCE</scope>
    <source>
        <strain evidence="1">ECLA1</strain>
    </source>
</reference>
<dbReference type="Proteomes" id="UP001283361">
    <property type="component" value="Unassembled WGS sequence"/>
</dbReference>
<protein>
    <submittedName>
        <fullName evidence="1">Uncharacterized protein</fullName>
    </submittedName>
</protein>
<gene>
    <name evidence="1" type="ORF">RRG08_010343</name>
</gene>
<proteinExistence type="predicted"/>
<comment type="caution">
    <text evidence="1">The sequence shown here is derived from an EMBL/GenBank/DDBJ whole genome shotgun (WGS) entry which is preliminary data.</text>
</comment>
<dbReference type="EMBL" id="JAWDGP010000864">
    <property type="protein sequence ID" value="KAK3796645.1"/>
    <property type="molecule type" value="Genomic_DNA"/>
</dbReference>
<name>A0AAE1AZS8_9GAST</name>
<accession>A0AAE1AZS8</accession>
<sequence>MLGRERGKYRTTRAGICTYFVRATFRMERSLEIRQDRILSIVRGGYTQWLPLSTSSLTEELYQRVNKRKVFVCEVGLADVLIALAFWERRCGTRSVVGHGSCVTDSFLARQVTPVS</sequence>
<organism evidence="1 2">
    <name type="scientific">Elysia crispata</name>
    <name type="common">lettuce slug</name>
    <dbReference type="NCBI Taxonomy" id="231223"/>
    <lineage>
        <taxon>Eukaryota</taxon>
        <taxon>Metazoa</taxon>
        <taxon>Spiralia</taxon>
        <taxon>Lophotrochozoa</taxon>
        <taxon>Mollusca</taxon>
        <taxon>Gastropoda</taxon>
        <taxon>Heterobranchia</taxon>
        <taxon>Euthyneura</taxon>
        <taxon>Panpulmonata</taxon>
        <taxon>Sacoglossa</taxon>
        <taxon>Placobranchoidea</taxon>
        <taxon>Plakobranchidae</taxon>
        <taxon>Elysia</taxon>
    </lineage>
</organism>
<dbReference type="AlphaFoldDB" id="A0AAE1AZS8"/>